<reference evidence="10" key="1">
    <citation type="journal article" date="2020" name="mSystems">
        <title>Genome- and Community-Level Interaction Insights into Carbon Utilization and Element Cycling Functions of Hydrothermarchaeota in Hydrothermal Sediment.</title>
        <authorList>
            <person name="Zhou Z."/>
            <person name="Liu Y."/>
            <person name="Xu W."/>
            <person name="Pan J."/>
            <person name="Luo Z.H."/>
            <person name="Li M."/>
        </authorList>
    </citation>
    <scope>NUCLEOTIDE SEQUENCE [LARGE SCALE GENOMIC DNA]</scope>
    <source>
        <strain evidence="10">SpSt-855</strain>
    </source>
</reference>
<dbReference type="FunFam" id="1.20.58.220:FF:000004">
    <property type="entry name" value="Phosphate-specific transport system accessory protein PhoU"/>
    <property type="match status" value="1"/>
</dbReference>
<keyword evidence="4 8" id="KW-0813">Transport</keyword>
<dbReference type="EMBL" id="DTKL01000074">
    <property type="protein sequence ID" value="HGY95424.1"/>
    <property type="molecule type" value="Genomic_DNA"/>
</dbReference>
<name>A0A7V4XUF9_9BACT</name>
<feature type="domain" description="PhoU" evidence="9">
    <location>
        <begin position="29"/>
        <end position="115"/>
    </location>
</feature>
<comment type="caution">
    <text evidence="10">The sequence shown here is derived from an EMBL/GenBank/DDBJ whole genome shotgun (WGS) entry which is preliminary data.</text>
</comment>
<evidence type="ECO:0000259" key="9">
    <source>
        <dbReference type="Pfam" id="PF01895"/>
    </source>
</evidence>
<dbReference type="Gene3D" id="1.20.58.220">
    <property type="entry name" value="Phosphate transport system protein phou homolog 2, domain 2"/>
    <property type="match status" value="1"/>
</dbReference>
<dbReference type="GO" id="GO:0030643">
    <property type="term" value="P:intracellular phosphate ion homeostasis"/>
    <property type="evidence" value="ECO:0007669"/>
    <property type="project" value="InterPro"/>
</dbReference>
<comment type="subunit">
    <text evidence="3 8">Homodimer.</text>
</comment>
<dbReference type="GO" id="GO:0005737">
    <property type="term" value="C:cytoplasm"/>
    <property type="evidence" value="ECO:0007669"/>
    <property type="project" value="UniProtKB-SubCell"/>
</dbReference>
<dbReference type="NCBIfam" id="TIGR02135">
    <property type="entry name" value="phoU_full"/>
    <property type="match status" value="1"/>
</dbReference>
<evidence type="ECO:0000256" key="4">
    <source>
        <dbReference type="ARBA" id="ARBA00022448"/>
    </source>
</evidence>
<protein>
    <recommendedName>
        <fullName evidence="8">Phosphate-specific transport system accessory protein PhoU</fullName>
    </recommendedName>
</protein>
<proteinExistence type="inferred from homology"/>
<dbReference type="Pfam" id="PF01895">
    <property type="entry name" value="PhoU"/>
    <property type="match status" value="2"/>
</dbReference>
<sequence>MLHNTRDRSYAVPRIHFHQQLADLKDRLLAMAALAQQAVESAVDAYCNFDEGLCQYVRENETAINLAQREVDEMAYDLLAKEQPMAVDLRFILAVIKINGDLERIGDQAMGIARRTKELLETDRPELPVDIAQMGEQACRMIRTSVLALLDGDAQVADTVLTMDDEIDDLNRDAQRTLLSKIQESPECAEHALLAIMVSRSLERIADHATNIATDVIFWIRGADLRHQLSMAE</sequence>
<comment type="similarity">
    <text evidence="2 8">Belongs to the PhoU family.</text>
</comment>
<evidence type="ECO:0000256" key="2">
    <source>
        <dbReference type="ARBA" id="ARBA00008107"/>
    </source>
</evidence>
<keyword evidence="6 8" id="KW-0592">Phosphate transport</keyword>
<gene>
    <name evidence="10" type="primary">phoU</name>
    <name evidence="10" type="ORF">ENW50_12185</name>
</gene>
<feature type="domain" description="PhoU" evidence="9">
    <location>
        <begin position="131"/>
        <end position="216"/>
    </location>
</feature>
<dbReference type="PANTHER" id="PTHR42930:SF3">
    <property type="entry name" value="PHOSPHATE-SPECIFIC TRANSPORT SYSTEM ACCESSORY PROTEIN PHOU"/>
    <property type="match status" value="1"/>
</dbReference>
<evidence type="ECO:0000256" key="3">
    <source>
        <dbReference type="ARBA" id="ARBA00011738"/>
    </source>
</evidence>
<evidence type="ECO:0000256" key="5">
    <source>
        <dbReference type="ARBA" id="ARBA00022490"/>
    </source>
</evidence>
<accession>A0A7V4XUF9</accession>
<dbReference type="GO" id="GO:0006817">
    <property type="term" value="P:phosphate ion transport"/>
    <property type="evidence" value="ECO:0007669"/>
    <property type="project" value="UniProtKB-KW"/>
</dbReference>
<dbReference type="GO" id="GO:0045936">
    <property type="term" value="P:negative regulation of phosphate metabolic process"/>
    <property type="evidence" value="ECO:0007669"/>
    <property type="project" value="InterPro"/>
</dbReference>
<comment type="function">
    <text evidence="7 8">Plays a role in the regulation of phosphate uptake.</text>
</comment>
<evidence type="ECO:0000256" key="6">
    <source>
        <dbReference type="ARBA" id="ARBA00022592"/>
    </source>
</evidence>
<evidence type="ECO:0000256" key="1">
    <source>
        <dbReference type="ARBA" id="ARBA00004496"/>
    </source>
</evidence>
<comment type="subcellular location">
    <subcellularLocation>
        <location evidence="1 8">Cytoplasm</location>
    </subcellularLocation>
</comment>
<evidence type="ECO:0000256" key="7">
    <source>
        <dbReference type="ARBA" id="ARBA00056181"/>
    </source>
</evidence>
<dbReference type="SUPFAM" id="SSF109755">
    <property type="entry name" value="PhoU-like"/>
    <property type="match status" value="1"/>
</dbReference>
<dbReference type="InterPro" id="IPR028366">
    <property type="entry name" value="PhoU"/>
</dbReference>
<dbReference type="AlphaFoldDB" id="A0A7V4XUF9"/>
<dbReference type="InterPro" id="IPR026022">
    <property type="entry name" value="PhoU_dom"/>
</dbReference>
<organism evidence="10">
    <name type="scientific">Acidobacterium capsulatum</name>
    <dbReference type="NCBI Taxonomy" id="33075"/>
    <lineage>
        <taxon>Bacteria</taxon>
        <taxon>Pseudomonadati</taxon>
        <taxon>Acidobacteriota</taxon>
        <taxon>Terriglobia</taxon>
        <taxon>Terriglobales</taxon>
        <taxon>Acidobacteriaceae</taxon>
        <taxon>Acidobacterium</taxon>
    </lineage>
</organism>
<dbReference type="PIRSF" id="PIRSF003107">
    <property type="entry name" value="PhoU"/>
    <property type="match status" value="1"/>
</dbReference>
<keyword evidence="5 8" id="KW-0963">Cytoplasm</keyword>
<evidence type="ECO:0000256" key="8">
    <source>
        <dbReference type="PIRNR" id="PIRNR003107"/>
    </source>
</evidence>
<dbReference type="PANTHER" id="PTHR42930">
    <property type="entry name" value="PHOSPHATE-SPECIFIC TRANSPORT SYSTEM ACCESSORY PROTEIN PHOU"/>
    <property type="match status" value="1"/>
</dbReference>
<dbReference type="InterPro" id="IPR038078">
    <property type="entry name" value="PhoU-like_sf"/>
</dbReference>
<evidence type="ECO:0000313" key="10">
    <source>
        <dbReference type="EMBL" id="HGY95424.1"/>
    </source>
</evidence>